<dbReference type="SUPFAM" id="SSF52540">
    <property type="entry name" value="P-loop containing nucleoside triphosphate hydrolases"/>
    <property type="match status" value="1"/>
</dbReference>
<dbReference type="Gene3D" id="3.40.50.300">
    <property type="entry name" value="P-loop containing nucleotide triphosphate hydrolases"/>
    <property type="match status" value="1"/>
</dbReference>
<keyword evidence="1" id="KW-0813">Transport</keyword>
<evidence type="ECO:0000256" key="2">
    <source>
        <dbReference type="ARBA" id="ARBA00022741"/>
    </source>
</evidence>
<proteinExistence type="predicted"/>
<reference evidence="5 6" key="1">
    <citation type="submission" date="2018-12" db="EMBL/GenBank/DDBJ databases">
        <authorList>
            <person name="Sun L."/>
            <person name="Chen Z."/>
        </authorList>
    </citation>
    <scope>NUCLEOTIDE SEQUENCE [LARGE SCALE GENOMIC DNA]</scope>
    <source>
        <strain evidence="5 6">3-5-3</strain>
    </source>
</reference>
<keyword evidence="2" id="KW-0547">Nucleotide-binding</keyword>
<evidence type="ECO:0000313" key="5">
    <source>
        <dbReference type="EMBL" id="RUT36635.1"/>
    </source>
</evidence>
<protein>
    <submittedName>
        <fullName evidence="5">ATP-binding cassette domain-containing protein</fullName>
    </submittedName>
</protein>
<dbReference type="PANTHER" id="PTHR43423">
    <property type="entry name" value="ABC TRANSPORTER I FAMILY MEMBER 17"/>
    <property type="match status" value="1"/>
</dbReference>
<dbReference type="PROSITE" id="PS50893">
    <property type="entry name" value="ABC_TRANSPORTER_2"/>
    <property type="match status" value="1"/>
</dbReference>
<evidence type="ECO:0000256" key="3">
    <source>
        <dbReference type="ARBA" id="ARBA00022840"/>
    </source>
</evidence>
<dbReference type="InterPro" id="IPR003593">
    <property type="entry name" value="AAA+_ATPase"/>
</dbReference>
<dbReference type="GO" id="GO:0005524">
    <property type="term" value="F:ATP binding"/>
    <property type="evidence" value="ECO:0007669"/>
    <property type="project" value="UniProtKB-KW"/>
</dbReference>
<sequence>MFELRKVRYREVLHVHELNIEAHKVTCILGESGSGKTTLLQLLNEMITPDDGTILYRGRSIAHMDPVLLRRECVMVPQSPVIFSGSIRDNLGMGLKMSARAPATDDEMRESLRAVCLSKELEEAADRLSGGEKQRLCLARALLMSPGVLLLDEPTAALDEATSLEVLTSITGRARAEGISLIIVTHSRSAADLIGENIIYVHQGKIVSREVVSS</sequence>
<dbReference type="InterPro" id="IPR017871">
    <property type="entry name" value="ABC_transporter-like_CS"/>
</dbReference>
<keyword evidence="6" id="KW-1185">Reference proteome</keyword>
<dbReference type="OrthoDB" id="9785080at2"/>
<dbReference type="Pfam" id="PF00005">
    <property type="entry name" value="ABC_tran"/>
    <property type="match status" value="1"/>
</dbReference>
<evidence type="ECO:0000313" key="6">
    <source>
        <dbReference type="Proteomes" id="UP000272464"/>
    </source>
</evidence>
<dbReference type="PROSITE" id="PS00211">
    <property type="entry name" value="ABC_TRANSPORTER_1"/>
    <property type="match status" value="1"/>
</dbReference>
<comment type="caution">
    <text evidence="5">The sequence shown here is derived from an EMBL/GenBank/DDBJ whole genome shotgun (WGS) entry which is preliminary data.</text>
</comment>
<dbReference type="PANTHER" id="PTHR43423:SF1">
    <property type="entry name" value="ABC TRANSPORTER I FAMILY MEMBER 17"/>
    <property type="match status" value="1"/>
</dbReference>
<dbReference type="InterPro" id="IPR027417">
    <property type="entry name" value="P-loop_NTPase"/>
</dbReference>
<feature type="domain" description="ABC transporter" evidence="4">
    <location>
        <begin position="2"/>
        <end position="214"/>
    </location>
</feature>
<name>A0A3S1D447_9BACL</name>
<dbReference type="GO" id="GO:0016887">
    <property type="term" value="F:ATP hydrolysis activity"/>
    <property type="evidence" value="ECO:0007669"/>
    <property type="project" value="InterPro"/>
</dbReference>
<evidence type="ECO:0000256" key="1">
    <source>
        <dbReference type="ARBA" id="ARBA00022448"/>
    </source>
</evidence>
<accession>A0A3S1D447</accession>
<gene>
    <name evidence="5" type="ORF">EJP77_05110</name>
</gene>
<dbReference type="AlphaFoldDB" id="A0A3S1D447"/>
<evidence type="ECO:0000259" key="4">
    <source>
        <dbReference type="PROSITE" id="PS50893"/>
    </source>
</evidence>
<dbReference type="EMBL" id="RZNX01000001">
    <property type="protein sequence ID" value="RUT36635.1"/>
    <property type="molecule type" value="Genomic_DNA"/>
</dbReference>
<organism evidence="5 6">
    <name type="scientific">Paenibacillus zeisoli</name>
    <dbReference type="NCBI Taxonomy" id="2496267"/>
    <lineage>
        <taxon>Bacteria</taxon>
        <taxon>Bacillati</taxon>
        <taxon>Bacillota</taxon>
        <taxon>Bacilli</taxon>
        <taxon>Bacillales</taxon>
        <taxon>Paenibacillaceae</taxon>
        <taxon>Paenibacillus</taxon>
    </lineage>
</organism>
<dbReference type="SMART" id="SM00382">
    <property type="entry name" value="AAA"/>
    <property type="match status" value="1"/>
</dbReference>
<keyword evidence="3 5" id="KW-0067">ATP-binding</keyword>
<dbReference type="InterPro" id="IPR003439">
    <property type="entry name" value="ABC_transporter-like_ATP-bd"/>
</dbReference>
<dbReference type="Proteomes" id="UP000272464">
    <property type="component" value="Unassembled WGS sequence"/>
</dbReference>